<gene>
    <name evidence="6" type="primary">DNAAF9</name>
</gene>
<evidence type="ECO:0000259" key="5">
    <source>
        <dbReference type="Pfam" id="PF26246"/>
    </source>
</evidence>
<keyword evidence="7" id="KW-1185">Reference proteome</keyword>
<organism evidence="6 7">
    <name type="scientific">Leptobrachium leishanense</name>
    <name type="common">Leishan spiny toad</name>
    <dbReference type="NCBI Taxonomy" id="445787"/>
    <lineage>
        <taxon>Eukaryota</taxon>
        <taxon>Metazoa</taxon>
        <taxon>Chordata</taxon>
        <taxon>Craniata</taxon>
        <taxon>Vertebrata</taxon>
        <taxon>Euteleostomi</taxon>
        <taxon>Amphibia</taxon>
        <taxon>Batrachia</taxon>
        <taxon>Anura</taxon>
        <taxon>Pelobatoidea</taxon>
        <taxon>Megophryidae</taxon>
        <taxon>Leptobrachium</taxon>
    </lineage>
</organism>
<name>A0A8C5QTW4_9ANUR</name>
<dbReference type="PANTHER" id="PTHR33664">
    <property type="entry name" value="RCG26366"/>
    <property type="match status" value="1"/>
</dbReference>
<dbReference type="InterPro" id="IPR058844">
    <property type="entry name" value="PB_DAAF9"/>
</dbReference>
<evidence type="ECO:0000313" key="7">
    <source>
        <dbReference type="Proteomes" id="UP000694569"/>
    </source>
</evidence>
<dbReference type="InterPro" id="IPR057478">
    <property type="entry name" value="DAAF9_2"/>
</dbReference>
<dbReference type="InterPro" id="IPR056498">
    <property type="entry name" value="DAAF9_N"/>
</dbReference>
<evidence type="ECO:0000259" key="1">
    <source>
        <dbReference type="Pfam" id="PF23281"/>
    </source>
</evidence>
<feature type="domain" description="DAAF9 pita-bread-like" evidence="3">
    <location>
        <begin position="238"/>
        <end position="509"/>
    </location>
</feature>
<dbReference type="Proteomes" id="UP000694569">
    <property type="component" value="Unplaced"/>
</dbReference>
<evidence type="ECO:0000259" key="4">
    <source>
        <dbReference type="Pfam" id="PF25204"/>
    </source>
</evidence>
<reference evidence="6" key="2">
    <citation type="submission" date="2025-09" db="UniProtKB">
        <authorList>
            <consortium name="Ensembl"/>
        </authorList>
    </citation>
    <scope>IDENTIFICATION</scope>
</reference>
<reference evidence="6" key="1">
    <citation type="submission" date="2025-08" db="UniProtKB">
        <authorList>
            <consortium name="Ensembl"/>
        </authorList>
    </citation>
    <scope>IDENTIFICATION</scope>
</reference>
<dbReference type="Pfam" id="PF25203">
    <property type="entry name" value="PB_DAAF9"/>
    <property type="match status" value="1"/>
</dbReference>
<evidence type="ECO:0000259" key="2">
    <source>
        <dbReference type="Pfam" id="PF23319"/>
    </source>
</evidence>
<feature type="domain" description="DAAF9 PH" evidence="5">
    <location>
        <begin position="571"/>
        <end position="655"/>
    </location>
</feature>
<dbReference type="Pfam" id="PF25204">
    <property type="entry name" value="DAAF9_2"/>
    <property type="match status" value="2"/>
</dbReference>
<feature type="domain" description="DAAF9 CobW C-like" evidence="2">
    <location>
        <begin position="900"/>
        <end position="964"/>
    </location>
</feature>
<feature type="domain" description="DAAF9 N-terminal" evidence="1">
    <location>
        <begin position="44"/>
        <end position="234"/>
    </location>
</feature>
<dbReference type="AlphaFoldDB" id="A0A8C5QTW4"/>
<dbReference type="CDD" id="cd22936">
    <property type="entry name" value="shulin_C20orf194-like"/>
    <property type="match status" value="1"/>
</dbReference>
<evidence type="ECO:0000259" key="3">
    <source>
        <dbReference type="Pfam" id="PF25203"/>
    </source>
</evidence>
<accession>A0A8C5QTW4</accession>
<dbReference type="Ensembl" id="ENSLLET00000044314.1">
    <property type="protein sequence ID" value="ENSLLEP00000042609.1"/>
    <property type="gene ID" value="ENSLLEG00000026980.1"/>
</dbReference>
<feature type="domain" description="DAAF9" evidence="4">
    <location>
        <begin position="853"/>
        <end position="884"/>
    </location>
</feature>
<dbReference type="OrthoDB" id="72033at2759"/>
<sequence length="1104" mass="124714">NKVYMLRKSGFSQLACSAHSAVSLLCDLDFVPRYGHDVSFLFLTLSCSRLRKVQQLFTANSKSAPDGILCILGIDSRYNDGCKELANYLLFDLFNQRNSDFDRTGFPEEVLDDVIILIKPESVHLYCNPVNYMYLLPYVGCWRNLHFHCMTESEYEDEEAAEEYKIASFVNMVQDCSRIGIPYSSRGHLQKFDMFIVEKWPIVQAFALEGIGGGGFFTMKHELMDVSESLWKTYSVMDPVSLEALLMEDLLTFEHQWTNLFSNFETEVPFIMELSESQAGEPFRSYYSHGLLSSHISDSSPCRQPFVLFGSHSTRENLKPGSLIFPSEGHLVRNTGSGGSTAKHMVAQCVSPKGPLACARTYFFGSTHVPYLGKLNLVTVLSQIYTAVVRAVLAGITGYVKTSSFMKVYTVFFNKHAGGGKSLLFSFSYLTFFVVQGEVVYCGHVGLLRDDGEATAIALFFQACMTVYDIPDLHGGRGCLGSVVFSESFLKSQISVKEKDGSVTADNTHIVLTAAIPRFVSWLVRIVYLNAPKPFHTNRLIPAAFFLGFHRYKPHGSDNAGGFTLPFFLPGKLYFFSGGLLFLHPSHGAVTISKNHMNSIKFYDGDSASAIAALMVDCKSSLFPHLPIHFGAPGSSLTFVLFPKSKSHRVFYSEVRISEIGGFYSPVTNILLVNVSALSWVGRFLKFFCFFLNSFFQHLAVSSVGHEPVPRVHLLATLQDLDSSGGNNAESEKVTWMVYRQPSDGSDAFSAAHFQRYLSNILEAQRNRSARQSVYARKKMRLLIVLEGYADVVEVVQALQNHADPLVKSTFVIGAVSACGEIFHLWHNPGALKKKKHILEYFTIQHIFVLFILNRNEDIELLLSESRFSNPQMLRLRYLMYPGWSDGAFKAGPATPQMDQISIWFTRPLEKPRFMTRCKAIKSSRKSYPFLGNIYHVVGRVKFSDSEQMFDVSHNTLTNSLNLLPLEAGPTPPPDSRQDHQREGNIHQQCVLVFTGCSLKEEDVKEWLRQCAKPKPTKKTLRTRGTLTVQEIRSIHGKRHLDPLPNGYFYNGTQFVNFLGEKMDYHPLMDQFIYEYVKDVNREIEKYNQDLEKQDYYDVFGQKL</sequence>
<dbReference type="Pfam" id="PF23319">
    <property type="entry name" value="CobW_C_DAAF9"/>
    <property type="match status" value="1"/>
</dbReference>
<dbReference type="GeneTree" id="ENSGT00390000003692"/>
<dbReference type="Pfam" id="PF26246">
    <property type="entry name" value="PH_DAAF9"/>
    <property type="match status" value="1"/>
</dbReference>
<dbReference type="Pfam" id="PF23281">
    <property type="entry name" value="DAAF9_N"/>
    <property type="match status" value="1"/>
</dbReference>
<evidence type="ECO:0000313" key="6">
    <source>
        <dbReference type="Ensembl" id="ENSLLEP00000042609.1"/>
    </source>
</evidence>
<dbReference type="InterPro" id="IPR058843">
    <property type="entry name" value="PH_DAAF9"/>
</dbReference>
<dbReference type="InterPro" id="IPR040342">
    <property type="entry name" value="DNAAF9"/>
</dbReference>
<feature type="domain" description="DAAF9" evidence="4">
    <location>
        <begin position="729"/>
        <end position="819"/>
    </location>
</feature>
<dbReference type="InterPro" id="IPR056414">
    <property type="entry name" value="DAAF9_CobW_C"/>
</dbReference>
<proteinExistence type="predicted"/>
<dbReference type="PANTHER" id="PTHR33664:SF1">
    <property type="entry name" value="DYNEIN AXONEMAL ASSEMBLY FACTOR 9"/>
    <property type="match status" value="1"/>
</dbReference>
<protein>
    <submittedName>
        <fullName evidence="6">Dynein axonemal assembly factor 9</fullName>
    </submittedName>
</protein>